<evidence type="ECO:0000259" key="3">
    <source>
        <dbReference type="PROSITE" id="PS50102"/>
    </source>
</evidence>
<name>A0A6A5C046_NAEFO</name>
<protein>
    <recommendedName>
        <fullName evidence="3">RRM domain-containing protein</fullName>
    </recommendedName>
</protein>
<proteinExistence type="predicted"/>
<evidence type="ECO:0000313" key="4">
    <source>
        <dbReference type="EMBL" id="KAF0980251.1"/>
    </source>
</evidence>
<sequence>MTVSNTSSTPTTNNSTTSVAQSTSTVNHSTTTNSETILKGGNADTTNTKTTTQSQNNTNEELKNGDGDPRSLEYASTSSSSSSSSDIGEGESSVEEFPPSNIEEEELTANHNNDSNPSQTSYVEREAPRLDLNTVKLFVGQIPYSYTEENLYPLFTQFGQVAEIVVIRDRFTQKSRGCAFVSFRDKEGADLCIKELNQRFKLPPLNTPMRVKYAFTEQQYESFSAESENSPSGNDSSSTSNEGVIAHSSTFLSTLNEKFDFGQPHPENKLFIRNIPKSVTEEELSQVFEPFGEIQDTVVLRTTIHTSKGCGFVKFVHAESAQRCVDAFRNEIIQPLQEKIWSQFKDTATESTTTTTTATTATPTAPNNNNNNGESSQAQPSSPPQSQQAQPRVLSQEQISMVDSIFKKSSFLIEGAITPLVVRYADDDTKLQPTQNESYTNSTTRSSATRKSSYSSQYQGTPSSSNAYYSQYGGSGGQHRQRRHSTPSHYRFSNPYLQYQRGVATGYYYVPQISTGSGIGGVATAWGYGDPSTFYGYHTGGTNSQSNSNTGGSSNAAGEETVQFYYTPASPGAMYGHPASAATYANGGGGAPLLYSQVASQQASSTNGTATSGGSGNSSSSSVVYHGTSSGSNEENGRSISQQQPQQPLMYYYYYYPPSQNPYKYDGVINNNSVGETPQGGVYAYPQVNRSGYYPQQQQQHSYPVYASSGYSKKRQNQKSNRMEHNKGASPQNNTTNYKLFEENGNHSNQKKQTSNSDA</sequence>
<dbReference type="AlphaFoldDB" id="A0A6A5C046"/>
<reference evidence="4 5" key="1">
    <citation type="journal article" date="2019" name="Sci. Rep.">
        <title>Nanopore sequencing improves the draft genome of the human pathogenic amoeba Naegleria fowleri.</title>
        <authorList>
            <person name="Liechti N."/>
            <person name="Schurch N."/>
            <person name="Bruggmann R."/>
            <person name="Wittwer M."/>
        </authorList>
    </citation>
    <scope>NUCLEOTIDE SEQUENCE [LARGE SCALE GENOMIC DNA]</scope>
    <source>
        <strain evidence="4 5">ATCC 30894</strain>
    </source>
</reference>
<feature type="compositionally biased region" description="Low complexity" evidence="2">
    <location>
        <begin position="617"/>
        <end position="632"/>
    </location>
</feature>
<dbReference type="PANTHER" id="PTHR15241:SF386">
    <property type="entry name" value="RNA-BINDING REGION RNP-1 DOMAIN-CONTAINING PROTEIN-RELATED"/>
    <property type="match status" value="1"/>
</dbReference>
<feature type="compositionally biased region" description="Polar residues" evidence="2">
    <location>
        <begin position="729"/>
        <end position="738"/>
    </location>
</feature>
<dbReference type="Gene3D" id="3.30.70.330">
    <property type="match status" value="2"/>
</dbReference>
<dbReference type="GeneID" id="68120680"/>
<evidence type="ECO:0000256" key="1">
    <source>
        <dbReference type="PROSITE-ProRule" id="PRU00176"/>
    </source>
</evidence>
<dbReference type="InterPro" id="IPR000504">
    <property type="entry name" value="RRM_dom"/>
</dbReference>
<feature type="region of interest" description="Disordered" evidence="2">
    <location>
        <begin position="432"/>
        <end position="492"/>
    </location>
</feature>
<feature type="region of interest" description="Disordered" evidence="2">
    <location>
        <begin position="604"/>
        <end position="644"/>
    </location>
</feature>
<dbReference type="RefSeq" id="XP_044564964.1">
    <property type="nucleotide sequence ID" value="XM_044704098.1"/>
</dbReference>
<evidence type="ECO:0000256" key="2">
    <source>
        <dbReference type="SAM" id="MobiDB-lite"/>
    </source>
</evidence>
<keyword evidence="5" id="KW-1185">Reference proteome</keyword>
<feature type="domain" description="RRM" evidence="3">
    <location>
        <begin position="268"/>
        <end position="347"/>
    </location>
</feature>
<gene>
    <name evidence="4" type="ORF">FDP41_013465</name>
</gene>
<feature type="compositionally biased region" description="Low complexity" evidence="2">
    <location>
        <begin position="1"/>
        <end position="36"/>
    </location>
</feature>
<feature type="compositionally biased region" description="Low complexity" evidence="2">
    <location>
        <begin position="72"/>
        <end position="87"/>
    </location>
</feature>
<dbReference type="InterPro" id="IPR035979">
    <property type="entry name" value="RBD_domain_sf"/>
</dbReference>
<accession>A0A6A5C046</accession>
<dbReference type="Pfam" id="PF00076">
    <property type="entry name" value="RRM_1"/>
    <property type="match status" value="2"/>
</dbReference>
<dbReference type="InterPro" id="IPR012677">
    <property type="entry name" value="Nucleotide-bd_a/b_plait_sf"/>
</dbReference>
<feature type="compositionally biased region" description="Low complexity" evidence="2">
    <location>
        <begin position="45"/>
        <end position="59"/>
    </location>
</feature>
<dbReference type="VEuPathDB" id="AmoebaDB:FDP41_013465"/>
<dbReference type="GO" id="GO:0003723">
    <property type="term" value="F:RNA binding"/>
    <property type="evidence" value="ECO:0007669"/>
    <property type="project" value="UniProtKB-UniRule"/>
</dbReference>
<organism evidence="4 5">
    <name type="scientific">Naegleria fowleri</name>
    <name type="common">Brain eating amoeba</name>
    <dbReference type="NCBI Taxonomy" id="5763"/>
    <lineage>
        <taxon>Eukaryota</taxon>
        <taxon>Discoba</taxon>
        <taxon>Heterolobosea</taxon>
        <taxon>Tetramitia</taxon>
        <taxon>Eutetramitia</taxon>
        <taxon>Vahlkampfiidae</taxon>
        <taxon>Naegleria</taxon>
    </lineage>
</organism>
<comment type="caution">
    <text evidence="4">The sequence shown here is derived from an EMBL/GenBank/DDBJ whole genome shotgun (WGS) entry which is preliminary data.</text>
</comment>
<keyword evidence="1" id="KW-0694">RNA-binding</keyword>
<dbReference type="VEuPathDB" id="AmoebaDB:NF0080010"/>
<feature type="compositionally biased region" description="Low complexity" evidence="2">
    <location>
        <begin position="349"/>
        <end position="391"/>
    </location>
</feature>
<feature type="compositionally biased region" description="Low complexity" evidence="2">
    <location>
        <begin position="438"/>
        <end position="456"/>
    </location>
</feature>
<feature type="region of interest" description="Disordered" evidence="2">
    <location>
        <begin position="1"/>
        <end position="99"/>
    </location>
</feature>
<feature type="compositionally biased region" description="Basic and acidic residues" evidence="2">
    <location>
        <begin position="60"/>
        <end position="71"/>
    </location>
</feature>
<feature type="domain" description="RRM" evidence="3">
    <location>
        <begin position="135"/>
        <end position="216"/>
    </location>
</feature>
<dbReference type="SUPFAM" id="SSF54928">
    <property type="entry name" value="RNA-binding domain, RBD"/>
    <property type="match status" value="2"/>
</dbReference>
<evidence type="ECO:0000313" key="5">
    <source>
        <dbReference type="Proteomes" id="UP000444721"/>
    </source>
</evidence>
<feature type="compositionally biased region" description="Polar residues" evidence="2">
    <location>
        <begin position="457"/>
        <end position="467"/>
    </location>
</feature>
<dbReference type="PROSITE" id="PS50102">
    <property type="entry name" value="RRM"/>
    <property type="match status" value="2"/>
</dbReference>
<dbReference type="OMA" id="CESKRWL"/>
<dbReference type="EMBL" id="VFQX01000019">
    <property type="protein sequence ID" value="KAF0980251.1"/>
    <property type="molecule type" value="Genomic_DNA"/>
</dbReference>
<dbReference type="OrthoDB" id="267048at2759"/>
<dbReference type="SMART" id="SM00360">
    <property type="entry name" value="RRM"/>
    <property type="match status" value="2"/>
</dbReference>
<feature type="region of interest" description="Disordered" evidence="2">
    <location>
        <begin position="347"/>
        <end position="395"/>
    </location>
</feature>
<dbReference type="VEuPathDB" id="AmoebaDB:NfTy_028720"/>
<feature type="compositionally biased region" description="Polar residues" evidence="2">
    <location>
        <begin position="746"/>
        <end position="759"/>
    </location>
</feature>
<dbReference type="PANTHER" id="PTHR15241">
    <property type="entry name" value="TRANSFORMER-2-RELATED"/>
    <property type="match status" value="1"/>
</dbReference>
<dbReference type="Proteomes" id="UP000444721">
    <property type="component" value="Unassembled WGS sequence"/>
</dbReference>
<feature type="region of interest" description="Disordered" evidence="2">
    <location>
        <begin position="694"/>
        <end position="759"/>
    </location>
</feature>